<name>A0A9W8JMK1_9AGAR</name>
<reference evidence="2" key="1">
    <citation type="submission" date="2022-07" db="EMBL/GenBank/DDBJ databases">
        <title>Genome Sequence of Agrocybe chaxingu.</title>
        <authorList>
            <person name="Buettner E."/>
        </authorList>
    </citation>
    <scope>NUCLEOTIDE SEQUENCE</scope>
    <source>
        <strain evidence="2">MP-N11</strain>
    </source>
</reference>
<dbReference type="Proteomes" id="UP001148786">
    <property type="component" value="Unassembled WGS sequence"/>
</dbReference>
<evidence type="ECO:0000256" key="1">
    <source>
        <dbReference type="SAM" id="MobiDB-lite"/>
    </source>
</evidence>
<evidence type="ECO:0000313" key="3">
    <source>
        <dbReference type="Proteomes" id="UP001148786"/>
    </source>
</evidence>
<dbReference type="AlphaFoldDB" id="A0A9W8JMK1"/>
<comment type="caution">
    <text evidence="2">The sequence shown here is derived from an EMBL/GenBank/DDBJ whole genome shotgun (WGS) entry which is preliminary data.</text>
</comment>
<protein>
    <submittedName>
        <fullName evidence="2">Uncharacterized protein</fullName>
    </submittedName>
</protein>
<feature type="region of interest" description="Disordered" evidence="1">
    <location>
        <begin position="55"/>
        <end position="109"/>
    </location>
</feature>
<organism evidence="2 3">
    <name type="scientific">Agrocybe chaxingu</name>
    <dbReference type="NCBI Taxonomy" id="84603"/>
    <lineage>
        <taxon>Eukaryota</taxon>
        <taxon>Fungi</taxon>
        <taxon>Dikarya</taxon>
        <taxon>Basidiomycota</taxon>
        <taxon>Agaricomycotina</taxon>
        <taxon>Agaricomycetes</taxon>
        <taxon>Agaricomycetidae</taxon>
        <taxon>Agaricales</taxon>
        <taxon>Agaricineae</taxon>
        <taxon>Strophariaceae</taxon>
        <taxon>Agrocybe</taxon>
    </lineage>
</organism>
<dbReference type="OrthoDB" id="5424058at2759"/>
<feature type="region of interest" description="Disordered" evidence="1">
    <location>
        <begin position="1"/>
        <end position="39"/>
    </location>
</feature>
<accession>A0A9W8JMK1</accession>
<dbReference type="EMBL" id="JANKHO010003449">
    <property type="protein sequence ID" value="KAJ3483460.1"/>
    <property type="molecule type" value="Genomic_DNA"/>
</dbReference>
<feature type="compositionally biased region" description="Basic and acidic residues" evidence="1">
    <location>
        <begin position="74"/>
        <end position="109"/>
    </location>
</feature>
<sequence>MPSSTLRKRSHNDENAGTSPRSPRDASRTPLAAIQHTPWQLSTPVNLPSSYYFIDGNTPVPKKRRVARVVSQQDMDRLRSERAERDRREQERREKEKEQERQEKARHEREAANCQLNQALHGITNSGFPTLHSFLEALLTTNDPHRSSQVSQLLQHHGPSLLDHVRGRQPEIANDWALSTSRQLIANEMKVLANRFRPRQGSSITHILDYFSLDAFLSDAAALAPSAFQILQQVGFPSGTENGSNRKNRELILATTICMLAKAHNEHSTDFQTTMSLYLLALGVDKGILAI</sequence>
<gene>
    <name evidence="2" type="ORF">NLJ89_g12062</name>
</gene>
<evidence type="ECO:0000313" key="2">
    <source>
        <dbReference type="EMBL" id="KAJ3483460.1"/>
    </source>
</evidence>
<keyword evidence="3" id="KW-1185">Reference proteome</keyword>
<proteinExistence type="predicted"/>
<feature type="compositionally biased region" description="Basic residues" evidence="1">
    <location>
        <begin position="1"/>
        <end position="10"/>
    </location>
</feature>